<evidence type="ECO:0000313" key="3">
    <source>
        <dbReference type="Proteomes" id="UP000594454"/>
    </source>
</evidence>
<feature type="compositionally biased region" description="Polar residues" evidence="1">
    <location>
        <begin position="194"/>
        <end position="209"/>
    </location>
</feature>
<reference evidence="2 3" key="1">
    <citation type="submission" date="2020-11" db="EMBL/GenBank/DDBJ databases">
        <authorList>
            <person name="Wallbank WR R."/>
            <person name="Pardo Diaz C."/>
            <person name="Kozak K."/>
            <person name="Martin S."/>
            <person name="Jiggins C."/>
            <person name="Moest M."/>
            <person name="Warren A I."/>
            <person name="Generalovic N T."/>
            <person name="Byers J.R.P. K."/>
            <person name="Montejo-Kovacevich G."/>
            <person name="Yen C E."/>
        </authorList>
    </citation>
    <scope>NUCLEOTIDE SEQUENCE [LARGE SCALE GENOMIC DNA]</scope>
</reference>
<gene>
    <name evidence="2" type="ORF">HERILL_LOCUS12526</name>
</gene>
<name>A0A7R8UZQ6_HERIL</name>
<accession>A0A7R8UZQ6</accession>
<sequence length="271" mass="30167">MTIKKSDSQDRAVCTNSSNELRILSGPYNQTDHNSKDNNAGKGDITSSSSVDGNRHSQHLTKQSTGHGLNAFSNDDGSQTSSNSTETMPINATSAATTSIQTDPNKSPTKPKEIPPCKTVDTTTETSTPTTPRKSLISLRSRKLFTLNKQLKTTVSKATATQRKLYYVNRVRVHTNNNAIRDKSRYTFVRKRVPSSSDGQEDNGGNTKNEAYEKDNGQQHYPSSQTPSLPSPIRTRSKPKDFKSQTYRNSNVKFIQKKYNPAKFRYVKPND</sequence>
<feature type="compositionally biased region" description="Polar residues" evidence="1">
    <location>
        <begin position="60"/>
        <end position="108"/>
    </location>
</feature>
<keyword evidence="3" id="KW-1185">Reference proteome</keyword>
<organism evidence="2 3">
    <name type="scientific">Hermetia illucens</name>
    <name type="common">Black soldier fly</name>
    <dbReference type="NCBI Taxonomy" id="343691"/>
    <lineage>
        <taxon>Eukaryota</taxon>
        <taxon>Metazoa</taxon>
        <taxon>Ecdysozoa</taxon>
        <taxon>Arthropoda</taxon>
        <taxon>Hexapoda</taxon>
        <taxon>Insecta</taxon>
        <taxon>Pterygota</taxon>
        <taxon>Neoptera</taxon>
        <taxon>Endopterygota</taxon>
        <taxon>Diptera</taxon>
        <taxon>Brachycera</taxon>
        <taxon>Stratiomyomorpha</taxon>
        <taxon>Stratiomyidae</taxon>
        <taxon>Hermetiinae</taxon>
        <taxon>Hermetia</taxon>
    </lineage>
</organism>
<feature type="compositionally biased region" description="Polar residues" evidence="1">
    <location>
        <begin position="244"/>
        <end position="253"/>
    </location>
</feature>
<dbReference type="Proteomes" id="UP000594454">
    <property type="component" value="Chromosome 5"/>
</dbReference>
<proteinExistence type="predicted"/>
<dbReference type="InParanoid" id="A0A7R8UZQ6"/>
<evidence type="ECO:0000313" key="2">
    <source>
        <dbReference type="EMBL" id="CAD7090012.1"/>
    </source>
</evidence>
<dbReference type="EMBL" id="LR899013">
    <property type="protein sequence ID" value="CAD7090012.1"/>
    <property type="molecule type" value="Genomic_DNA"/>
</dbReference>
<feature type="region of interest" description="Disordered" evidence="1">
    <location>
        <begin position="191"/>
        <end position="254"/>
    </location>
</feature>
<dbReference type="OrthoDB" id="79830at2759"/>
<evidence type="ECO:0000256" key="1">
    <source>
        <dbReference type="SAM" id="MobiDB-lite"/>
    </source>
</evidence>
<protein>
    <submittedName>
        <fullName evidence="2">Uncharacterized protein</fullName>
    </submittedName>
</protein>
<feature type="region of interest" description="Disordered" evidence="1">
    <location>
        <begin position="1"/>
        <end position="135"/>
    </location>
</feature>
<dbReference type="AlphaFoldDB" id="A0A7R8UZQ6"/>
<feature type="compositionally biased region" description="Polar residues" evidence="1">
    <location>
        <begin position="218"/>
        <end position="228"/>
    </location>
</feature>
<feature type="compositionally biased region" description="Low complexity" evidence="1">
    <location>
        <begin position="119"/>
        <end position="131"/>
    </location>
</feature>
<feature type="compositionally biased region" description="Basic and acidic residues" evidence="1">
    <location>
        <begin position="1"/>
        <end position="10"/>
    </location>
</feature>